<reference evidence="1" key="1">
    <citation type="submission" date="2018-05" db="EMBL/GenBank/DDBJ databases">
        <authorList>
            <person name="Lanie J.A."/>
            <person name="Ng W.-L."/>
            <person name="Kazmierczak K.M."/>
            <person name="Andrzejewski T.M."/>
            <person name="Davidsen T.M."/>
            <person name="Wayne K.J."/>
            <person name="Tettelin H."/>
            <person name="Glass J.I."/>
            <person name="Rusch D."/>
            <person name="Podicherti R."/>
            <person name="Tsui H.-C.T."/>
            <person name="Winkler M.E."/>
        </authorList>
    </citation>
    <scope>NUCLEOTIDE SEQUENCE</scope>
</reference>
<dbReference type="Gene3D" id="2.60.120.620">
    <property type="entry name" value="q2cbj1_9rhob like domain"/>
    <property type="match status" value="1"/>
</dbReference>
<dbReference type="EMBL" id="UINC01056221">
    <property type="protein sequence ID" value="SVB75994.1"/>
    <property type="molecule type" value="Genomic_DNA"/>
</dbReference>
<accession>A0A382GMF7</accession>
<dbReference type="AlphaFoldDB" id="A0A382GMF7"/>
<dbReference type="SUPFAM" id="SSF51197">
    <property type="entry name" value="Clavaminate synthase-like"/>
    <property type="match status" value="1"/>
</dbReference>
<organism evidence="1">
    <name type="scientific">marine metagenome</name>
    <dbReference type="NCBI Taxonomy" id="408172"/>
    <lineage>
        <taxon>unclassified sequences</taxon>
        <taxon>metagenomes</taxon>
        <taxon>ecological metagenomes</taxon>
    </lineage>
</organism>
<protein>
    <recommendedName>
        <fullName evidence="2">Phytanoyl-CoA dioxygenase</fullName>
    </recommendedName>
</protein>
<gene>
    <name evidence="1" type="ORF">METZ01_LOCUS228848</name>
</gene>
<evidence type="ECO:0000313" key="1">
    <source>
        <dbReference type="EMBL" id="SVB75994.1"/>
    </source>
</evidence>
<evidence type="ECO:0008006" key="2">
    <source>
        <dbReference type="Google" id="ProtNLM"/>
    </source>
</evidence>
<name>A0A382GMF7_9ZZZZ</name>
<dbReference type="Pfam" id="PF05721">
    <property type="entry name" value="PhyH"/>
    <property type="match status" value="1"/>
</dbReference>
<proteinExistence type="predicted"/>
<dbReference type="InterPro" id="IPR008775">
    <property type="entry name" value="Phytyl_CoA_dOase-like"/>
</dbReference>
<sequence length="306" mass="34677">MFELFSCHCFFSDHKKTVRMLSQEEKESFVKWGFVKIDALIPNEVVDPIREAVLDRLRRHGFWGEEGWEAPADAEAEKKLRNTIKEISRSSKSLRPILTEQVLSYARDLVSGDEVEMSPPITQFLFTAPRSYVMNHDGRWNGKWEVPRSIWHLDMPRSRSIGPPGPEMFTFLNKVEPKGGGTLILAGSHRLLNDVDYLSSKGVKRKLKRHAYFRELTGKGDGDRSRFLEEIGDIDNVPVKVVELTGDPGDVYFVDLRLLHSLGANTSDQPRMMIAQRMPRQEAFNALMATVGGKGTEVAQDAMGNN</sequence>